<feature type="region of interest" description="Disordered" evidence="1">
    <location>
        <begin position="107"/>
        <end position="130"/>
    </location>
</feature>
<protein>
    <submittedName>
        <fullName evidence="2">Uncharacterized protein</fullName>
    </submittedName>
</protein>
<dbReference type="EMBL" id="JARJCW010000069">
    <property type="protein sequence ID" value="KAJ7199191.1"/>
    <property type="molecule type" value="Genomic_DNA"/>
</dbReference>
<organism evidence="2 3">
    <name type="scientific">Mycena pura</name>
    <dbReference type="NCBI Taxonomy" id="153505"/>
    <lineage>
        <taxon>Eukaryota</taxon>
        <taxon>Fungi</taxon>
        <taxon>Dikarya</taxon>
        <taxon>Basidiomycota</taxon>
        <taxon>Agaricomycotina</taxon>
        <taxon>Agaricomycetes</taxon>
        <taxon>Agaricomycetidae</taxon>
        <taxon>Agaricales</taxon>
        <taxon>Marasmiineae</taxon>
        <taxon>Mycenaceae</taxon>
        <taxon>Mycena</taxon>
    </lineage>
</organism>
<feature type="region of interest" description="Disordered" evidence="1">
    <location>
        <begin position="201"/>
        <end position="221"/>
    </location>
</feature>
<proteinExistence type="predicted"/>
<dbReference type="AlphaFoldDB" id="A0AAD6V2T7"/>
<evidence type="ECO:0000313" key="2">
    <source>
        <dbReference type="EMBL" id="KAJ7199191.1"/>
    </source>
</evidence>
<keyword evidence="3" id="KW-1185">Reference proteome</keyword>
<feature type="region of interest" description="Disordered" evidence="1">
    <location>
        <begin position="152"/>
        <end position="178"/>
    </location>
</feature>
<evidence type="ECO:0000313" key="3">
    <source>
        <dbReference type="Proteomes" id="UP001219525"/>
    </source>
</evidence>
<accession>A0AAD6V2T7</accession>
<feature type="compositionally biased region" description="Low complexity" evidence="1">
    <location>
        <begin position="157"/>
        <end position="171"/>
    </location>
</feature>
<comment type="caution">
    <text evidence="2">The sequence shown here is derived from an EMBL/GenBank/DDBJ whole genome shotgun (WGS) entry which is preliminary data.</text>
</comment>
<gene>
    <name evidence="2" type="ORF">GGX14DRAFT_662268</name>
</gene>
<name>A0AAD6V2T7_9AGAR</name>
<sequence>MPAAACRHVPHRAPHAVLCTTGCTPALPTRHPVTHALDVSARPPRCVTMSTPTSDDFSPFQPDTPLIEMDEDEDEDEAGDYEEYPTFLLDSPQSESYHDYPRIRRPHKKAPVAAPPPPPPPPPVVTNITPDVTYGRLVDPSTWASQSAWHGDGWEVASSPSPASATASPQSRFPPTPFPRAAPLVARPIAESEAAAYAVKPLPATPTPVSAPTPATPRRNEKERGLHFLASLLRRGAPTQAEQVVPHPRAIDARYDAGSVLGRESNKLRKRGSVRSLGSARSELSFCMSINNNIPCMYLRHIIGGQTAHRSPTARAPLACPVAYAVPVAYAAYAVPAAHPT</sequence>
<feature type="compositionally biased region" description="Pro residues" evidence="1">
    <location>
        <begin position="203"/>
        <end position="215"/>
    </location>
</feature>
<evidence type="ECO:0000256" key="1">
    <source>
        <dbReference type="SAM" id="MobiDB-lite"/>
    </source>
</evidence>
<reference evidence="2" key="1">
    <citation type="submission" date="2023-03" db="EMBL/GenBank/DDBJ databases">
        <title>Massive genome expansion in bonnet fungi (Mycena s.s.) driven by repeated elements and novel gene families across ecological guilds.</title>
        <authorList>
            <consortium name="Lawrence Berkeley National Laboratory"/>
            <person name="Harder C.B."/>
            <person name="Miyauchi S."/>
            <person name="Viragh M."/>
            <person name="Kuo A."/>
            <person name="Thoen E."/>
            <person name="Andreopoulos B."/>
            <person name="Lu D."/>
            <person name="Skrede I."/>
            <person name="Drula E."/>
            <person name="Henrissat B."/>
            <person name="Morin E."/>
            <person name="Kohler A."/>
            <person name="Barry K."/>
            <person name="LaButti K."/>
            <person name="Morin E."/>
            <person name="Salamov A."/>
            <person name="Lipzen A."/>
            <person name="Mereny Z."/>
            <person name="Hegedus B."/>
            <person name="Baldrian P."/>
            <person name="Stursova M."/>
            <person name="Weitz H."/>
            <person name="Taylor A."/>
            <person name="Grigoriev I.V."/>
            <person name="Nagy L.G."/>
            <person name="Martin F."/>
            <person name="Kauserud H."/>
        </authorList>
    </citation>
    <scope>NUCLEOTIDE SEQUENCE</scope>
    <source>
        <strain evidence="2">9144</strain>
    </source>
</reference>
<dbReference type="Proteomes" id="UP001219525">
    <property type="component" value="Unassembled WGS sequence"/>
</dbReference>
<feature type="compositionally biased region" description="Pro residues" evidence="1">
    <location>
        <begin position="113"/>
        <end position="124"/>
    </location>
</feature>